<dbReference type="CDD" id="cd00009">
    <property type="entry name" value="AAA"/>
    <property type="match status" value="1"/>
</dbReference>
<dbReference type="InterPro" id="IPR019786">
    <property type="entry name" value="Zinc_finger_PHD-type_CS"/>
</dbReference>
<dbReference type="Pfam" id="PF17872">
    <property type="entry name" value="AAA_lid_10"/>
    <property type="match status" value="1"/>
</dbReference>
<comment type="subunit">
    <text evidence="13">Component of the origin recognition complex (ORC) composed of at least ORC1, ORC2, ORC3, ORC4, ORC5 and ORC6. ORC is regulated in a cell-cycle and development dependent manner. It is sequentially assembled at the exit from anaphase of mitosis and disassembled as cells enter S phase. Binds unmodified and methylated histone H3.</text>
</comment>
<keyword evidence="8 13" id="KW-0067">ATP-binding</keyword>
<evidence type="ECO:0000259" key="16">
    <source>
        <dbReference type="PROSITE" id="PS51038"/>
    </source>
</evidence>
<dbReference type="SUPFAM" id="SSF57903">
    <property type="entry name" value="FYVE/PHD zinc finger"/>
    <property type="match status" value="1"/>
</dbReference>
<dbReference type="GO" id="GO:0009744">
    <property type="term" value="P:response to sucrose"/>
    <property type="evidence" value="ECO:0007669"/>
    <property type="project" value="EnsemblPlants"/>
</dbReference>
<comment type="similarity">
    <text evidence="2 13">Belongs to the ORC1 family.</text>
</comment>
<keyword evidence="9" id="KW-0460">Magnesium</keyword>
<keyword evidence="18" id="KW-1185">Reference proteome</keyword>
<dbReference type="SUPFAM" id="SSF52540">
    <property type="entry name" value="P-loop containing nucleoside triphosphate hydrolases"/>
    <property type="match status" value="1"/>
</dbReference>
<evidence type="ECO:0000256" key="1">
    <source>
        <dbReference type="ARBA" id="ARBA00004123"/>
    </source>
</evidence>
<comment type="function">
    <text evidence="13">Component of the origin recognition complex (ORC) that binds origins of replication. DNA-binding is ATP-dependent, however specific DNA sequences that define origins of replication have not been identified so far. ORC is required to assemble the pre-replication complex necessary to initiate DNA replication.</text>
</comment>
<evidence type="ECO:0000256" key="14">
    <source>
        <dbReference type="SAM" id="MobiDB-lite"/>
    </source>
</evidence>
<proteinExistence type="inferred from homology"/>
<dbReference type="FunFam" id="3.30.40.10:FF:000691">
    <property type="entry name" value="Origin recognition complex subunit 1"/>
    <property type="match status" value="1"/>
</dbReference>
<feature type="region of interest" description="Disordered" evidence="14">
    <location>
        <begin position="108"/>
        <end position="134"/>
    </location>
</feature>
<dbReference type="GO" id="GO:0003688">
    <property type="term" value="F:DNA replication origin binding"/>
    <property type="evidence" value="ECO:0007669"/>
    <property type="project" value="TreeGrafter"/>
</dbReference>
<evidence type="ECO:0000256" key="3">
    <source>
        <dbReference type="ARBA" id="ARBA00022705"/>
    </source>
</evidence>
<dbReference type="InterPro" id="IPR041083">
    <property type="entry name" value="AAA_lid_10"/>
</dbReference>
<dbReference type="InterPro" id="IPR043151">
    <property type="entry name" value="BAH_sf"/>
</dbReference>
<keyword evidence="6 12" id="KW-0863">Zinc-finger</keyword>
<dbReference type="Pfam" id="PF01426">
    <property type="entry name" value="BAH"/>
    <property type="match status" value="1"/>
</dbReference>
<protein>
    <recommendedName>
        <fullName evidence="13">Origin recognition complex subunit 1</fullName>
    </recommendedName>
</protein>
<dbReference type="SMART" id="SM00382">
    <property type="entry name" value="AAA"/>
    <property type="match status" value="1"/>
</dbReference>
<dbReference type="Gramene" id="Kaladp0403s0007.1.v1.1">
    <property type="protein sequence ID" value="Kaladp0403s0007.1.v1.1"/>
    <property type="gene ID" value="Kaladp0403s0007.v1.1"/>
</dbReference>
<evidence type="ECO:0000256" key="2">
    <source>
        <dbReference type="ARBA" id="ARBA00008398"/>
    </source>
</evidence>
<evidence type="ECO:0000256" key="6">
    <source>
        <dbReference type="ARBA" id="ARBA00022771"/>
    </source>
</evidence>
<dbReference type="GO" id="GO:0005524">
    <property type="term" value="F:ATP binding"/>
    <property type="evidence" value="ECO:0007669"/>
    <property type="project" value="UniProtKB-KW"/>
</dbReference>
<dbReference type="InterPro" id="IPR003593">
    <property type="entry name" value="AAA+_ATPase"/>
</dbReference>
<dbReference type="InterPro" id="IPR001025">
    <property type="entry name" value="BAH_dom"/>
</dbReference>
<feature type="domain" description="BAH" evidence="16">
    <location>
        <begin position="324"/>
        <end position="452"/>
    </location>
</feature>
<dbReference type="Gene3D" id="1.10.8.60">
    <property type="match status" value="1"/>
</dbReference>
<dbReference type="InterPro" id="IPR027417">
    <property type="entry name" value="P-loop_NTPase"/>
</dbReference>
<feature type="region of interest" description="Disordered" evidence="14">
    <location>
        <begin position="146"/>
        <end position="235"/>
    </location>
</feature>
<dbReference type="Proteomes" id="UP000594263">
    <property type="component" value="Unplaced"/>
</dbReference>
<dbReference type="Gene3D" id="2.30.30.490">
    <property type="match status" value="1"/>
</dbReference>
<evidence type="ECO:0000256" key="10">
    <source>
        <dbReference type="ARBA" id="ARBA00023125"/>
    </source>
</evidence>
<reference evidence="17" key="1">
    <citation type="submission" date="2021-01" db="UniProtKB">
        <authorList>
            <consortium name="EnsemblPlants"/>
        </authorList>
    </citation>
    <scope>IDENTIFICATION</scope>
</reference>
<evidence type="ECO:0000256" key="8">
    <source>
        <dbReference type="ARBA" id="ARBA00022840"/>
    </source>
</evidence>
<sequence length="932" mass="105643">MFSHEKAVMSRGFLIDFWFRFPPWNDHKLNLFKVAYRLDVIGIVLTVLAKRFSFTYCYFEQIKQCSFQHILTTKKALPSLLPSQWTPPHRPASIPLCVFTICPQPMATTPKRSTRQSPIKSIATPPTSAALPGTPQALAHGRVRYASSAPTPDTPGSVRRSSRLSGCGGDRKWSVDFVDGSGKRSTPARKCLKLKQTTVNPVTPVQVESRKRKRERETGSGRVRNAADRSRRGEGLGNGKRVYYKKVVYDGGEFEVGDDVYVKRREEDSSEEEDVEVEDCVVCFKSGKAVMIECDSCLGGFHLKCAKPPLREVPEGDWICQFCEARKLGKEVRMPSPPDGRKRRRTAREKLLSGHLWAAHIESLWKGVDGTYWFRARWYLIPEETEAGRQPHNLRRELYSTNHQADVEMETVIKHCFVKTPKEFAKANDEGDDVYLCEYEYDVQWHTFKRMEDVNDTAEDSEEDESDEDWNSMVVPDSDVEEDMDYDERQNLTYGVSPTHFFAANSRKGRIFGLQKIGAKIIPEHARRQKQSELEKAKATLLLATLPKTLPCRNKEIDEITTFIKGGICDDQCLGRCLYIHGVPGTGKTMSVLAVLRNLKSEVEAGSISPYNFVEINGLKLATPENIYRVIYEALTGHRVSWKKALQLLNERFSEGFNNNRKEDKRPCVLLIDELDLLVTRNQSVLYNILDWPTKPNSKLIVIGIANTMDLPEKLLPRISSRMGIHRLCFSPYNFQQLQQIISTRLTGIDAFETQAIEFASRKVAAISGDARRALEICRRAAELADYHVKKQSSKELSAVPGKAFVGMKEVQAAIQEMFQAPHIQLMRNCSRLSKIFLAAMVYELYKTGMSETTFEKVAMTISSLCSSNGDALLPDWDTLFRVGCKLGESRVIICEEGARHKLQKLQLNFPSDDVAFALKASPELPWLAKYL</sequence>
<evidence type="ECO:0000259" key="15">
    <source>
        <dbReference type="PROSITE" id="PS50016"/>
    </source>
</evidence>
<evidence type="ECO:0000256" key="5">
    <source>
        <dbReference type="ARBA" id="ARBA00022741"/>
    </source>
</evidence>
<dbReference type="Gene3D" id="3.40.50.300">
    <property type="entry name" value="P-loop containing nucleotide triphosphate hydrolases"/>
    <property type="match status" value="1"/>
</dbReference>
<dbReference type="InterPro" id="IPR019787">
    <property type="entry name" value="Znf_PHD-finger"/>
</dbReference>
<evidence type="ECO:0000256" key="4">
    <source>
        <dbReference type="ARBA" id="ARBA00022723"/>
    </source>
</evidence>
<accession>A0A7N0V9Z3</accession>
<keyword evidence="7" id="KW-0862">Zinc</keyword>
<dbReference type="Gene3D" id="3.30.40.10">
    <property type="entry name" value="Zinc/RING finger domain, C3HC4 (zinc finger)"/>
    <property type="match status" value="1"/>
</dbReference>
<dbReference type="GO" id="GO:0005664">
    <property type="term" value="C:nuclear origin of replication recognition complex"/>
    <property type="evidence" value="ECO:0007669"/>
    <property type="project" value="TreeGrafter"/>
</dbReference>
<dbReference type="AlphaFoldDB" id="A0A7N0V9Z3"/>
<keyword evidence="10 13" id="KW-0238">DNA-binding</keyword>
<dbReference type="InterPro" id="IPR011011">
    <property type="entry name" value="Znf_FYVE_PHD"/>
</dbReference>
<dbReference type="GO" id="GO:0006270">
    <property type="term" value="P:DNA replication initiation"/>
    <property type="evidence" value="ECO:0007669"/>
    <property type="project" value="TreeGrafter"/>
</dbReference>
<organism evidence="17 18">
    <name type="scientific">Kalanchoe fedtschenkoi</name>
    <name type="common">Lavender scallops</name>
    <name type="synonym">South American air plant</name>
    <dbReference type="NCBI Taxonomy" id="63787"/>
    <lineage>
        <taxon>Eukaryota</taxon>
        <taxon>Viridiplantae</taxon>
        <taxon>Streptophyta</taxon>
        <taxon>Embryophyta</taxon>
        <taxon>Tracheophyta</taxon>
        <taxon>Spermatophyta</taxon>
        <taxon>Magnoliopsida</taxon>
        <taxon>eudicotyledons</taxon>
        <taxon>Gunneridae</taxon>
        <taxon>Pentapetalae</taxon>
        <taxon>Saxifragales</taxon>
        <taxon>Crassulaceae</taxon>
        <taxon>Kalanchoe</taxon>
    </lineage>
</organism>
<keyword evidence="11 13" id="KW-0539">Nucleus</keyword>
<dbReference type="InterPro" id="IPR001965">
    <property type="entry name" value="Znf_PHD"/>
</dbReference>
<keyword evidence="3 13" id="KW-0235">DNA replication</keyword>
<dbReference type="SMART" id="SM00439">
    <property type="entry name" value="BAH"/>
    <property type="match status" value="1"/>
</dbReference>
<name>A0A7N0V9Z3_KALFE</name>
<feature type="compositionally biased region" description="Polar residues" evidence="14">
    <location>
        <begin position="108"/>
        <end position="127"/>
    </location>
</feature>
<evidence type="ECO:0000256" key="11">
    <source>
        <dbReference type="ARBA" id="ARBA00023242"/>
    </source>
</evidence>
<dbReference type="GO" id="GO:0003682">
    <property type="term" value="F:chromatin binding"/>
    <property type="evidence" value="ECO:0007669"/>
    <property type="project" value="InterPro"/>
</dbReference>
<keyword evidence="4" id="KW-0479">Metal-binding</keyword>
<dbReference type="EnsemblPlants" id="Kaladp0403s0007.1.v1.1">
    <property type="protein sequence ID" value="Kaladp0403s0007.1.v1.1"/>
    <property type="gene ID" value="Kaladp0403s0007.v1.1"/>
</dbReference>
<evidence type="ECO:0000256" key="9">
    <source>
        <dbReference type="ARBA" id="ARBA00022842"/>
    </source>
</evidence>
<dbReference type="PROSITE" id="PS50016">
    <property type="entry name" value="ZF_PHD_2"/>
    <property type="match status" value="1"/>
</dbReference>
<evidence type="ECO:0000313" key="17">
    <source>
        <dbReference type="EnsemblPlants" id="Kaladp0403s0007.1.v1.1"/>
    </source>
</evidence>
<dbReference type="PANTHER" id="PTHR10763:SF23">
    <property type="entry name" value="ORIGIN RECOGNITION COMPLEX SUBUNIT 1"/>
    <property type="match status" value="1"/>
</dbReference>
<evidence type="ECO:0000256" key="12">
    <source>
        <dbReference type="PROSITE-ProRule" id="PRU00146"/>
    </source>
</evidence>
<dbReference type="Pfam" id="PF00628">
    <property type="entry name" value="PHD"/>
    <property type="match status" value="1"/>
</dbReference>
<dbReference type="GO" id="GO:0033314">
    <property type="term" value="P:mitotic DNA replication checkpoint signaling"/>
    <property type="evidence" value="ECO:0007669"/>
    <property type="project" value="TreeGrafter"/>
</dbReference>
<feature type="compositionally biased region" description="Basic and acidic residues" evidence="14">
    <location>
        <begin position="215"/>
        <end position="234"/>
    </location>
</feature>
<dbReference type="InterPro" id="IPR003959">
    <property type="entry name" value="ATPase_AAA_core"/>
</dbReference>
<dbReference type="FunFam" id="3.40.50.300:FF:000199">
    <property type="entry name" value="Origin recognition complex subunit 1"/>
    <property type="match status" value="1"/>
</dbReference>
<comment type="subcellular location">
    <subcellularLocation>
        <location evidence="1 13">Nucleus</location>
    </subcellularLocation>
</comment>
<evidence type="ECO:0000313" key="18">
    <source>
        <dbReference type="Proteomes" id="UP000594263"/>
    </source>
</evidence>
<dbReference type="FunFam" id="1.10.8.60:FF:000082">
    <property type="entry name" value="Origin recognition complex subunit 1"/>
    <property type="match status" value="1"/>
</dbReference>
<feature type="domain" description="PHD-type" evidence="15">
    <location>
        <begin position="277"/>
        <end position="326"/>
    </location>
</feature>
<keyword evidence="5 13" id="KW-0547">Nucleotide-binding</keyword>
<dbReference type="SMART" id="SM00249">
    <property type="entry name" value="PHD"/>
    <property type="match status" value="1"/>
</dbReference>
<dbReference type="PANTHER" id="PTHR10763">
    <property type="entry name" value="CELL DIVISION CONTROL PROTEIN 6-RELATED"/>
    <property type="match status" value="1"/>
</dbReference>
<dbReference type="InterPro" id="IPR013083">
    <property type="entry name" value="Znf_RING/FYVE/PHD"/>
</dbReference>
<evidence type="ECO:0000256" key="13">
    <source>
        <dbReference type="RuleBase" id="RU365058"/>
    </source>
</evidence>
<dbReference type="PROSITE" id="PS51038">
    <property type="entry name" value="BAH"/>
    <property type="match status" value="1"/>
</dbReference>
<dbReference type="GO" id="GO:0008270">
    <property type="term" value="F:zinc ion binding"/>
    <property type="evidence" value="ECO:0007669"/>
    <property type="project" value="UniProtKB-KW"/>
</dbReference>
<dbReference type="PROSITE" id="PS01359">
    <property type="entry name" value="ZF_PHD_1"/>
    <property type="match status" value="1"/>
</dbReference>
<dbReference type="InterPro" id="IPR050311">
    <property type="entry name" value="ORC1/CDC6"/>
</dbReference>
<dbReference type="GO" id="GO:0016887">
    <property type="term" value="F:ATP hydrolysis activity"/>
    <property type="evidence" value="ECO:0007669"/>
    <property type="project" value="InterPro"/>
</dbReference>
<feature type="compositionally biased region" description="Low complexity" evidence="14">
    <location>
        <begin position="196"/>
        <end position="207"/>
    </location>
</feature>
<dbReference type="Pfam" id="PF00004">
    <property type="entry name" value="AAA"/>
    <property type="match status" value="1"/>
</dbReference>
<evidence type="ECO:0000256" key="7">
    <source>
        <dbReference type="ARBA" id="ARBA00022833"/>
    </source>
</evidence>